<dbReference type="AlphaFoldDB" id="U5L9V2"/>
<dbReference type="KEGG" id="bif:N288_13635"/>
<protein>
    <submittedName>
        <fullName evidence="1">Uncharacterized protein</fullName>
    </submittedName>
</protein>
<keyword evidence="2" id="KW-1185">Reference proteome</keyword>
<reference evidence="1 2" key="1">
    <citation type="submission" date="2013-07" db="EMBL/GenBank/DDBJ databases">
        <title>Complete genome sequence of Bacillus infantis NRRL B-14911 that has potential to induce cardiac disease by antigenic mimicry.</title>
        <authorList>
            <person name="Massilamany C."/>
            <person name="Smith T.P.L."/>
            <person name="Loy J.D."/>
            <person name="Barletta R."/>
            <person name="Reddy J."/>
        </authorList>
    </citation>
    <scope>NUCLEOTIDE SEQUENCE [LARGE SCALE GENOMIC DNA]</scope>
    <source>
        <strain evidence="1 2">NRRL B-14911</strain>
    </source>
</reference>
<sequence>MLKKERYLIGINNIPAGIIEFIMKNTKFFTKRFTNLNIFQLIRE</sequence>
<dbReference type="PATRIC" id="fig|1367477.3.peg.2677"/>
<organism evidence="1 2">
    <name type="scientific">Bacillus infantis NRRL B-14911</name>
    <dbReference type="NCBI Taxonomy" id="1367477"/>
    <lineage>
        <taxon>Bacteria</taxon>
        <taxon>Bacillati</taxon>
        <taxon>Bacillota</taxon>
        <taxon>Bacilli</taxon>
        <taxon>Bacillales</taxon>
        <taxon>Bacillaceae</taxon>
        <taxon>Bacillus</taxon>
    </lineage>
</organism>
<name>U5L9V2_9BACI</name>
<dbReference type="STRING" id="1367477.N288_13635"/>
<accession>U5L9V2</accession>
<evidence type="ECO:0000313" key="1">
    <source>
        <dbReference type="EMBL" id="AGX04629.1"/>
    </source>
</evidence>
<dbReference type="HOGENOM" id="CLU_3212442_0_0_9"/>
<dbReference type="EMBL" id="CP006643">
    <property type="protein sequence ID" value="AGX04629.1"/>
    <property type="molecule type" value="Genomic_DNA"/>
</dbReference>
<dbReference type="Proteomes" id="UP000017805">
    <property type="component" value="Chromosome"/>
</dbReference>
<evidence type="ECO:0000313" key="2">
    <source>
        <dbReference type="Proteomes" id="UP000017805"/>
    </source>
</evidence>
<proteinExistence type="predicted"/>
<gene>
    <name evidence="1" type="ORF">N288_13635</name>
</gene>